<accession>F4RCB8</accession>
<dbReference type="PANTHER" id="PTHR34598">
    <property type="entry name" value="BLL6449 PROTEIN"/>
    <property type="match status" value="1"/>
</dbReference>
<proteinExistence type="inferred from homology"/>
<dbReference type="GeneID" id="18929646"/>
<evidence type="ECO:0000313" key="3">
    <source>
        <dbReference type="Proteomes" id="UP000001072"/>
    </source>
</evidence>
<dbReference type="GO" id="GO:0016491">
    <property type="term" value="F:oxidoreductase activity"/>
    <property type="evidence" value="ECO:0007669"/>
    <property type="project" value="InterPro"/>
</dbReference>
<gene>
    <name evidence="2" type="ORF">MELLADRAFT_60996</name>
</gene>
<evidence type="ECO:0000313" key="2">
    <source>
        <dbReference type="EMBL" id="EGG09861.1"/>
    </source>
</evidence>
<sequence length="269" mass="30512">MRQVPLRTPAGKYNHATYEALDNHHMTILDVRGKEEDYKLFTNGFEYIDKLELSGLIEHIQSQNIESKDKVKGFLAGLQGPICQMIKDTYNAKEVVVYATRNKAMVPTEAARAAKQTAVGIHSDYSPEAANYMFKHMEVIHGDPVKFRESVEETGRWAFVHVWTPVSTMKFNHVAVADWTTVDENDTFAVGFKEPHPTDGCRHWKYNPKHTWHYKSHQKPGEFLLYTQYKSDVDGGMTLPHSGIAEPGVEKPASSTWNAGFEIRVAMAL</sequence>
<dbReference type="InterPro" id="IPR044053">
    <property type="entry name" value="AsaB-like"/>
</dbReference>
<dbReference type="OrthoDB" id="412788at2759"/>
<dbReference type="NCBIfam" id="NF041278">
    <property type="entry name" value="CmcJ_NvfI_EfuI"/>
    <property type="match status" value="1"/>
</dbReference>
<dbReference type="RefSeq" id="XP_007406915.1">
    <property type="nucleotide sequence ID" value="XM_007406853.1"/>
</dbReference>
<dbReference type="InParanoid" id="F4RCB8"/>
<dbReference type="EMBL" id="GL883096">
    <property type="protein sequence ID" value="EGG09861.1"/>
    <property type="molecule type" value="Genomic_DNA"/>
</dbReference>
<comment type="similarity">
    <text evidence="1">Belongs to the asaB hydroxylase/desaturase family.</text>
</comment>
<dbReference type="VEuPathDB" id="FungiDB:MELLADRAFT_60996"/>
<dbReference type="HOGENOM" id="CLU_042688_2_2_1"/>
<evidence type="ECO:0008006" key="4">
    <source>
        <dbReference type="Google" id="ProtNLM"/>
    </source>
</evidence>
<organism evidence="3">
    <name type="scientific">Melampsora larici-populina (strain 98AG31 / pathotype 3-4-7)</name>
    <name type="common">Poplar leaf rust fungus</name>
    <dbReference type="NCBI Taxonomy" id="747676"/>
    <lineage>
        <taxon>Eukaryota</taxon>
        <taxon>Fungi</taxon>
        <taxon>Dikarya</taxon>
        <taxon>Basidiomycota</taxon>
        <taxon>Pucciniomycotina</taxon>
        <taxon>Pucciniomycetes</taxon>
        <taxon>Pucciniales</taxon>
        <taxon>Melampsoraceae</taxon>
        <taxon>Melampsora</taxon>
    </lineage>
</organism>
<name>F4RCB8_MELLP</name>
<dbReference type="KEGG" id="mlr:MELLADRAFT_60996"/>
<protein>
    <recommendedName>
        <fullName evidence="4">TauD/TfdA-like domain-containing protein</fullName>
    </recommendedName>
</protein>
<dbReference type="Proteomes" id="UP000001072">
    <property type="component" value="Unassembled WGS sequence"/>
</dbReference>
<dbReference type="PANTHER" id="PTHR34598:SF3">
    <property type="entry name" value="OXIDOREDUCTASE AN1597"/>
    <property type="match status" value="1"/>
</dbReference>
<reference evidence="3" key="1">
    <citation type="journal article" date="2011" name="Proc. Natl. Acad. Sci. U.S.A.">
        <title>Obligate biotrophy features unraveled by the genomic analysis of rust fungi.</title>
        <authorList>
            <person name="Duplessis S."/>
            <person name="Cuomo C.A."/>
            <person name="Lin Y.-C."/>
            <person name="Aerts A."/>
            <person name="Tisserant E."/>
            <person name="Veneault-Fourrey C."/>
            <person name="Joly D.L."/>
            <person name="Hacquard S."/>
            <person name="Amselem J."/>
            <person name="Cantarel B.L."/>
            <person name="Chiu R."/>
            <person name="Coutinho P.M."/>
            <person name="Feau N."/>
            <person name="Field M."/>
            <person name="Frey P."/>
            <person name="Gelhaye E."/>
            <person name="Goldberg J."/>
            <person name="Grabherr M.G."/>
            <person name="Kodira C.D."/>
            <person name="Kohler A."/>
            <person name="Kuees U."/>
            <person name="Lindquist E.A."/>
            <person name="Lucas S.M."/>
            <person name="Mago R."/>
            <person name="Mauceli E."/>
            <person name="Morin E."/>
            <person name="Murat C."/>
            <person name="Pangilinan J.L."/>
            <person name="Park R."/>
            <person name="Pearson M."/>
            <person name="Quesneville H."/>
            <person name="Rouhier N."/>
            <person name="Sakthikumar S."/>
            <person name="Salamov A.A."/>
            <person name="Schmutz J."/>
            <person name="Selles B."/>
            <person name="Shapiro H."/>
            <person name="Tanguay P."/>
            <person name="Tuskan G.A."/>
            <person name="Henrissat B."/>
            <person name="Van de Peer Y."/>
            <person name="Rouze P."/>
            <person name="Ellis J.G."/>
            <person name="Dodds P.N."/>
            <person name="Schein J.E."/>
            <person name="Zhong S."/>
            <person name="Hamelin R.C."/>
            <person name="Grigoriev I.V."/>
            <person name="Szabo L.J."/>
            <person name="Martin F."/>
        </authorList>
    </citation>
    <scope>NUCLEOTIDE SEQUENCE [LARGE SCALE GENOMIC DNA]</scope>
    <source>
        <strain evidence="3">98AG31 / pathotype 3-4-7</strain>
    </source>
</reference>
<dbReference type="STRING" id="747676.F4RCB8"/>
<dbReference type="AlphaFoldDB" id="F4RCB8"/>
<evidence type="ECO:0000256" key="1">
    <source>
        <dbReference type="ARBA" id="ARBA00023604"/>
    </source>
</evidence>
<keyword evidence="3" id="KW-1185">Reference proteome</keyword>